<dbReference type="EMBL" id="AAHK01000307">
    <property type="protein sequence ID" value="EAN93997.1"/>
    <property type="molecule type" value="Genomic_DNA"/>
</dbReference>
<keyword evidence="3" id="KW-1185">Reference proteome</keyword>
<gene>
    <name evidence="2" type="ORF">Tc00.1047053508541.30</name>
</gene>
<reference evidence="2 3" key="1">
    <citation type="journal article" date="2005" name="Science">
        <title>The genome sequence of Trypanosoma cruzi, etiologic agent of Chagas disease.</title>
        <authorList>
            <person name="El-Sayed N.M."/>
            <person name="Myler P.J."/>
            <person name="Bartholomeu D.C."/>
            <person name="Nilsson D."/>
            <person name="Aggarwal G."/>
            <person name="Tran A.N."/>
            <person name="Ghedin E."/>
            <person name="Worthey E.A."/>
            <person name="Delcher A.L."/>
            <person name="Blandin G."/>
            <person name="Westenberger S.J."/>
            <person name="Caler E."/>
            <person name="Cerqueira G.C."/>
            <person name="Branche C."/>
            <person name="Haas B."/>
            <person name="Anupama A."/>
            <person name="Arner E."/>
            <person name="Aslund L."/>
            <person name="Attipoe P."/>
            <person name="Bontempi E."/>
            <person name="Bringaud F."/>
            <person name="Burton P."/>
            <person name="Cadag E."/>
            <person name="Campbell D.A."/>
            <person name="Carrington M."/>
            <person name="Crabtree J."/>
            <person name="Darban H."/>
            <person name="da Silveira J.F."/>
            <person name="de Jong P."/>
            <person name="Edwards K."/>
            <person name="Englund P.T."/>
            <person name="Fazelina G."/>
            <person name="Feldblyum T."/>
            <person name="Ferella M."/>
            <person name="Frasch A.C."/>
            <person name="Gull K."/>
            <person name="Horn D."/>
            <person name="Hou L."/>
            <person name="Huang Y."/>
            <person name="Kindlund E."/>
            <person name="Klingbeil M."/>
            <person name="Kluge S."/>
            <person name="Koo H."/>
            <person name="Lacerda D."/>
            <person name="Levin M.J."/>
            <person name="Lorenzi H."/>
            <person name="Louie T."/>
            <person name="Machado C.R."/>
            <person name="McCulloch R."/>
            <person name="McKenna A."/>
            <person name="Mizuno Y."/>
            <person name="Mottram J.C."/>
            <person name="Nelson S."/>
            <person name="Ochaya S."/>
            <person name="Osoegawa K."/>
            <person name="Pai G."/>
            <person name="Parsons M."/>
            <person name="Pentony M."/>
            <person name="Pettersson U."/>
            <person name="Pop M."/>
            <person name="Ramirez J.L."/>
            <person name="Rinta J."/>
            <person name="Robertson L."/>
            <person name="Salzberg S.L."/>
            <person name="Sanchez D.O."/>
            <person name="Seyler A."/>
            <person name="Sharma R."/>
            <person name="Shetty J."/>
            <person name="Simpson A.J."/>
            <person name="Sisk E."/>
            <person name="Tammi M.T."/>
            <person name="Tarleton R."/>
            <person name="Teixeira S."/>
            <person name="Van Aken S."/>
            <person name="Vogt C."/>
            <person name="Ward P.N."/>
            <person name="Wickstead B."/>
            <person name="Wortman J."/>
            <person name="White O."/>
            <person name="Fraser C.M."/>
            <person name="Stuart K.D."/>
            <person name="Andersson B."/>
        </authorList>
    </citation>
    <scope>NUCLEOTIDE SEQUENCE [LARGE SCALE GENOMIC DNA]</scope>
    <source>
        <strain evidence="2 3">CL Brener</strain>
    </source>
</reference>
<dbReference type="RefSeq" id="XP_815848.1">
    <property type="nucleotide sequence ID" value="XM_810755.1"/>
</dbReference>
<evidence type="ECO:0000256" key="1">
    <source>
        <dbReference type="SAM" id="SignalP"/>
    </source>
</evidence>
<dbReference type="PaxDb" id="353153-Q4DNA8"/>
<name>Q4DNA8_TRYCC</name>
<feature type="chain" id="PRO_5004237218" evidence="1">
    <location>
        <begin position="29"/>
        <end position="115"/>
    </location>
</feature>
<proteinExistence type="predicted"/>
<feature type="signal peptide" evidence="1">
    <location>
        <begin position="1"/>
        <end position="28"/>
    </location>
</feature>
<dbReference type="GeneID" id="3547642"/>
<evidence type="ECO:0000313" key="3">
    <source>
        <dbReference type="Proteomes" id="UP000002296"/>
    </source>
</evidence>
<sequence>MSNLRVCSPLLSLPLLSLDSLLPHSCSAIIGAAKHTITSKCTHTPCCTQVSSPCTARGAFGALWNVAAGTIGLGVLAPVAAVVDVPIRSVGSAGVVVGWRESSGGHGDLYAVSSQ</sequence>
<dbReference type="Proteomes" id="UP000002296">
    <property type="component" value="Unassembled WGS sequence"/>
</dbReference>
<evidence type="ECO:0000313" key="2">
    <source>
        <dbReference type="EMBL" id="EAN93997.1"/>
    </source>
</evidence>
<organism evidence="2 3">
    <name type="scientific">Trypanosoma cruzi (strain CL Brener)</name>
    <dbReference type="NCBI Taxonomy" id="353153"/>
    <lineage>
        <taxon>Eukaryota</taxon>
        <taxon>Discoba</taxon>
        <taxon>Euglenozoa</taxon>
        <taxon>Kinetoplastea</taxon>
        <taxon>Metakinetoplastina</taxon>
        <taxon>Trypanosomatida</taxon>
        <taxon>Trypanosomatidae</taxon>
        <taxon>Trypanosoma</taxon>
        <taxon>Schizotrypanum</taxon>
    </lineage>
</organism>
<dbReference type="KEGG" id="tcr:508541.30"/>
<accession>Q4DNA8</accession>
<protein>
    <submittedName>
        <fullName evidence="2">Uncharacterized protein</fullName>
    </submittedName>
</protein>
<comment type="caution">
    <text evidence="2">The sequence shown here is derived from an EMBL/GenBank/DDBJ whole genome shotgun (WGS) entry which is preliminary data.</text>
</comment>
<dbReference type="InParanoid" id="Q4DNA8"/>
<dbReference type="AlphaFoldDB" id="Q4DNA8"/>
<keyword evidence="1" id="KW-0732">Signal</keyword>